<feature type="region of interest" description="Disordered" evidence="1">
    <location>
        <begin position="1"/>
        <end position="33"/>
    </location>
</feature>
<evidence type="ECO:0000313" key="3">
    <source>
        <dbReference type="Proteomes" id="UP000077684"/>
    </source>
</evidence>
<evidence type="ECO:0000313" key="2">
    <source>
        <dbReference type="EMBL" id="KAE8248303.1"/>
    </source>
</evidence>
<dbReference type="AlphaFoldDB" id="A0A8X7SX94"/>
<feature type="compositionally biased region" description="Low complexity" evidence="1">
    <location>
        <begin position="13"/>
        <end position="32"/>
    </location>
</feature>
<protein>
    <submittedName>
        <fullName evidence="2">Uncharacterized protein</fullName>
    </submittedName>
</protein>
<keyword evidence="3" id="KW-1185">Reference proteome</keyword>
<gene>
    <name evidence="2" type="ORF">A4X06_0g3820</name>
</gene>
<evidence type="ECO:0000256" key="1">
    <source>
        <dbReference type="SAM" id="MobiDB-lite"/>
    </source>
</evidence>
<dbReference type="Proteomes" id="UP000077684">
    <property type="component" value="Unassembled WGS sequence"/>
</dbReference>
<feature type="compositionally biased region" description="Pro residues" evidence="1">
    <location>
        <begin position="1"/>
        <end position="12"/>
    </location>
</feature>
<proteinExistence type="predicted"/>
<reference evidence="2" key="1">
    <citation type="submission" date="2016-04" db="EMBL/GenBank/DDBJ databases">
        <authorList>
            <person name="Nguyen H.D."/>
            <person name="Samba Siva P."/>
            <person name="Cullis J."/>
            <person name="Levesque C.A."/>
            <person name="Hambleton S."/>
        </authorList>
    </citation>
    <scope>NUCLEOTIDE SEQUENCE</scope>
    <source>
        <strain evidence="2">DAOMC 236426</strain>
    </source>
</reference>
<dbReference type="EMBL" id="LWDE02000368">
    <property type="protein sequence ID" value="KAE8248303.1"/>
    <property type="molecule type" value="Genomic_DNA"/>
</dbReference>
<comment type="caution">
    <text evidence="2">The sequence shown here is derived from an EMBL/GenBank/DDBJ whole genome shotgun (WGS) entry which is preliminary data.</text>
</comment>
<accession>A0A8X7SX94</accession>
<organism evidence="2 3">
    <name type="scientific">Tilletia controversa</name>
    <name type="common">dwarf bunt fungus</name>
    <dbReference type="NCBI Taxonomy" id="13291"/>
    <lineage>
        <taxon>Eukaryota</taxon>
        <taxon>Fungi</taxon>
        <taxon>Dikarya</taxon>
        <taxon>Basidiomycota</taxon>
        <taxon>Ustilaginomycotina</taxon>
        <taxon>Exobasidiomycetes</taxon>
        <taxon>Tilletiales</taxon>
        <taxon>Tilletiaceae</taxon>
        <taxon>Tilletia</taxon>
    </lineage>
</organism>
<reference evidence="2" key="2">
    <citation type="journal article" date="2019" name="IMA Fungus">
        <title>Genome sequencing and comparison of five Tilletia species to identify candidate genes for the detection of regulated species infecting wheat.</title>
        <authorList>
            <person name="Nguyen H.D.T."/>
            <person name="Sultana T."/>
            <person name="Kesanakurti P."/>
            <person name="Hambleton S."/>
        </authorList>
    </citation>
    <scope>NUCLEOTIDE SEQUENCE</scope>
    <source>
        <strain evidence="2">DAOMC 236426</strain>
    </source>
</reference>
<sequence length="145" mass="15684">MLLLPAPAPGPVPFLNSSSTTSSGSSPLPSSSADALPAITTMVELMRAWTQGGSGLRPLSEFSTAGLSGAVQQKVSRWRRLASVVEEMALIETGAEGRRRRRGTEEVAETMDRAIKKRKVGLRKLVDMVAKEDTKASFLEELEWI</sequence>
<name>A0A8X7SX94_9BASI</name>